<dbReference type="GO" id="GO:0003677">
    <property type="term" value="F:DNA binding"/>
    <property type="evidence" value="ECO:0007669"/>
    <property type="project" value="UniProtKB-UniRule"/>
</dbReference>
<dbReference type="PROSITE" id="PS50977">
    <property type="entry name" value="HTH_TETR_2"/>
    <property type="match status" value="1"/>
</dbReference>
<dbReference type="InterPro" id="IPR039532">
    <property type="entry name" value="TetR_C_Firmicutes"/>
</dbReference>
<protein>
    <recommendedName>
        <fullName evidence="3">HTH tetR-type domain-containing protein</fullName>
    </recommendedName>
</protein>
<feature type="domain" description="HTH tetR-type" evidence="3">
    <location>
        <begin position="11"/>
        <end position="71"/>
    </location>
</feature>
<evidence type="ECO:0000259" key="3">
    <source>
        <dbReference type="PROSITE" id="PS50977"/>
    </source>
</evidence>
<comment type="caution">
    <text evidence="4">The sequence shown here is derived from an EMBL/GenBank/DDBJ whole genome shotgun (WGS) entry which is preliminary data.</text>
</comment>
<sequence>MSEDRPDRRIRKTRAALRRCLSALLLKKPVKDISVRELTELADINRGTFYLHYHDVFDLLKNLEEEMFLQFTALLERHDVQEVKGSPRKLLIDLLYFVQKNADLFRILLGVNGDPHFLDQLRAVFQEKILVPWWAAIDGNSSYEYEYFYSYVIDGAIGMIRRWVENDTDLSPEDMSALAERFIVFGSSTLLPPDWTLTRS</sequence>
<reference evidence="4 5" key="1">
    <citation type="submission" date="2011-10" db="EMBL/GenBank/DDBJ databases">
        <title>The Genome Sequence of Lachnospiraceae bacterium ACC2.</title>
        <authorList>
            <consortium name="The Broad Institute Genome Sequencing Platform"/>
            <person name="Earl A."/>
            <person name="Ward D."/>
            <person name="Feldgarden M."/>
            <person name="Gevers D."/>
            <person name="Sizova M."/>
            <person name="Hazen A."/>
            <person name="Epstein S."/>
            <person name="Young S.K."/>
            <person name="Zeng Q."/>
            <person name="Gargeya S."/>
            <person name="Fitzgerald M."/>
            <person name="Haas B."/>
            <person name="Abouelleil A."/>
            <person name="Alvarado L."/>
            <person name="Arachchi H.M."/>
            <person name="Berlin A."/>
            <person name="Brown A."/>
            <person name="Chapman S.B."/>
            <person name="Chen Z."/>
            <person name="Dunbar C."/>
            <person name="Freedman E."/>
            <person name="Gearin G."/>
            <person name="Goldberg J."/>
            <person name="Griggs A."/>
            <person name="Gujja S."/>
            <person name="Heiman D."/>
            <person name="Howarth C."/>
            <person name="Larson L."/>
            <person name="Lui A."/>
            <person name="MacDonald P.J.P."/>
            <person name="Montmayeur A."/>
            <person name="Murphy C."/>
            <person name="Neiman D."/>
            <person name="Pearson M."/>
            <person name="Priest M."/>
            <person name="Roberts A."/>
            <person name="Saif S."/>
            <person name="Shea T."/>
            <person name="Shenoy N."/>
            <person name="Sisk P."/>
            <person name="Stolte C."/>
            <person name="Sykes S."/>
            <person name="Wortman J."/>
            <person name="Nusbaum C."/>
            <person name="Birren B."/>
        </authorList>
    </citation>
    <scope>NUCLEOTIDE SEQUENCE [LARGE SCALE GENOMIC DNA]</scope>
    <source>
        <strain evidence="4 5">ACC2</strain>
    </source>
</reference>
<dbReference type="Gene3D" id="1.10.357.10">
    <property type="entry name" value="Tetracycline Repressor, domain 2"/>
    <property type="match status" value="1"/>
</dbReference>
<dbReference type="SUPFAM" id="SSF46689">
    <property type="entry name" value="Homeodomain-like"/>
    <property type="match status" value="1"/>
</dbReference>
<name>A0AA37DFT9_9FIRM</name>
<dbReference type="PANTHER" id="PTHR43479:SF7">
    <property type="entry name" value="TETR-FAMILY TRANSCRIPTIONAL REGULATOR"/>
    <property type="match status" value="1"/>
</dbReference>
<gene>
    <name evidence="4" type="ORF">HMPREF9623_01620</name>
</gene>
<dbReference type="Pfam" id="PF14278">
    <property type="entry name" value="TetR_C_8"/>
    <property type="match status" value="1"/>
</dbReference>
<keyword evidence="1 2" id="KW-0238">DNA-binding</keyword>
<evidence type="ECO:0000313" key="5">
    <source>
        <dbReference type="Proteomes" id="UP000018466"/>
    </source>
</evidence>
<dbReference type="InterPro" id="IPR001647">
    <property type="entry name" value="HTH_TetR"/>
</dbReference>
<dbReference type="AlphaFoldDB" id="A0AA37DFT9"/>
<dbReference type="GeneID" id="86941346"/>
<feature type="DNA-binding region" description="H-T-H motif" evidence="2">
    <location>
        <begin position="34"/>
        <end position="53"/>
    </location>
</feature>
<evidence type="ECO:0000313" key="4">
    <source>
        <dbReference type="EMBL" id="EHO16074.1"/>
    </source>
</evidence>
<dbReference type="RefSeq" id="WP_009533452.1">
    <property type="nucleotide sequence ID" value="NZ_CAJPPX010000054.1"/>
</dbReference>
<dbReference type="EMBL" id="AGEL01000013">
    <property type="protein sequence ID" value="EHO16074.1"/>
    <property type="molecule type" value="Genomic_DNA"/>
</dbReference>
<accession>A0AA37DFT9</accession>
<evidence type="ECO:0000256" key="2">
    <source>
        <dbReference type="PROSITE-ProRule" id="PRU00335"/>
    </source>
</evidence>
<dbReference type="InterPro" id="IPR009057">
    <property type="entry name" value="Homeodomain-like_sf"/>
</dbReference>
<organism evidence="4 5">
    <name type="scientific">Stomatobaculum longum</name>
    <dbReference type="NCBI Taxonomy" id="796942"/>
    <lineage>
        <taxon>Bacteria</taxon>
        <taxon>Bacillati</taxon>
        <taxon>Bacillota</taxon>
        <taxon>Clostridia</taxon>
        <taxon>Lachnospirales</taxon>
        <taxon>Lachnospiraceae</taxon>
        <taxon>Stomatobaculum</taxon>
    </lineage>
</organism>
<dbReference type="PANTHER" id="PTHR43479">
    <property type="entry name" value="ACREF/ENVCD OPERON REPRESSOR-RELATED"/>
    <property type="match status" value="1"/>
</dbReference>
<evidence type="ECO:0000256" key="1">
    <source>
        <dbReference type="ARBA" id="ARBA00023125"/>
    </source>
</evidence>
<proteinExistence type="predicted"/>
<dbReference type="Proteomes" id="UP000018466">
    <property type="component" value="Unassembled WGS sequence"/>
</dbReference>
<dbReference type="InterPro" id="IPR050624">
    <property type="entry name" value="HTH-type_Tx_Regulator"/>
</dbReference>
<keyword evidence="5" id="KW-1185">Reference proteome</keyword>